<evidence type="ECO:0000313" key="9">
    <source>
        <dbReference type="Proteomes" id="UP000626109"/>
    </source>
</evidence>
<dbReference type="Pfam" id="PF08123">
    <property type="entry name" value="DOT1"/>
    <property type="match status" value="1"/>
</dbReference>
<proteinExistence type="predicted"/>
<protein>
    <recommendedName>
        <fullName evidence="2">Histone-lysine N-methyltransferase, H3 lysine-79 specific</fullName>
        <ecNumber evidence="1">2.1.1.360</ecNumber>
    </recommendedName>
    <alternativeName>
        <fullName evidence="4">Histone H3-K79 methyltransferase</fullName>
    </alternativeName>
</protein>
<dbReference type="SUPFAM" id="SSF53335">
    <property type="entry name" value="S-adenosyl-L-methionine-dependent methyltransferases"/>
    <property type="match status" value="1"/>
</dbReference>
<feature type="region of interest" description="Disordered" evidence="6">
    <location>
        <begin position="687"/>
        <end position="706"/>
    </location>
</feature>
<evidence type="ECO:0000256" key="5">
    <source>
        <dbReference type="ARBA" id="ARBA00047770"/>
    </source>
</evidence>
<dbReference type="GO" id="GO:0051726">
    <property type="term" value="P:regulation of cell cycle"/>
    <property type="evidence" value="ECO:0007669"/>
    <property type="project" value="InterPro"/>
</dbReference>
<keyword evidence="3" id="KW-0156">Chromatin regulator</keyword>
<dbReference type="Gene3D" id="3.40.50.150">
    <property type="entry name" value="Vaccinia Virus protein VP39"/>
    <property type="match status" value="1"/>
</dbReference>
<accession>A0A813IYV9</accession>
<dbReference type="InterPro" id="IPR025789">
    <property type="entry name" value="DOT1_dom"/>
</dbReference>
<reference evidence="8" key="1">
    <citation type="submission" date="2021-02" db="EMBL/GenBank/DDBJ databases">
        <authorList>
            <person name="Dougan E. K."/>
            <person name="Rhodes N."/>
            <person name="Thang M."/>
            <person name="Chan C."/>
        </authorList>
    </citation>
    <scope>NUCLEOTIDE SEQUENCE</scope>
</reference>
<evidence type="ECO:0000256" key="6">
    <source>
        <dbReference type="SAM" id="MobiDB-lite"/>
    </source>
</evidence>
<feature type="domain" description="DOT1" evidence="7">
    <location>
        <begin position="475"/>
        <end position="625"/>
    </location>
</feature>
<dbReference type="EC" id="2.1.1.360" evidence="1"/>
<dbReference type="GO" id="GO:0140956">
    <property type="term" value="F:histone H3K79 trimethyltransferase activity"/>
    <property type="evidence" value="ECO:0007669"/>
    <property type="project" value="UniProtKB-EC"/>
</dbReference>
<dbReference type="PANTHER" id="PTHR21451">
    <property type="entry name" value="HISTONE H3 METHYLTRANSFERASE"/>
    <property type="match status" value="1"/>
</dbReference>
<organism evidence="8 9">
    <name type="scientific">Polarella glacialis</name>
    <name type="common">Dinoflagellate</name>
    <dbReference type="NCBI Taxonomy" id="89957"/>
    <lineage>
        <taxon>Eukaryota</taxon>
        <taxon>Sar</taxon>
        <taxon>Alveolata</taxon>
        <taxon>Dinophyceae</taxon>
        <taxon>Suessiales</taxon>
        <taxon>Suessiaceae</taxon>
        <taxon>Polarella</taxon>
    </lineage>
</organism>
<dbReference type="InterPro" id="IPR030445">
    <property type="entry name" value="H3-K79_meTrfase"/>
</dbReference>
<evidence type="ECO:0000256" key="3">
    <source>
        <dbReference type="ARBA" id="ARBA00022853"/>
    </source>
</evidence>
<name>A0A813IYV9_POLGL</name>
<comment type="caution">
    <text evidence="8">The sequence shown here is derived from an EMBL/GenBank/DDBJ whole genome shotgun (WGS) entry which is preliminary data.</text>
</comment>
<dbReference type="CDD" id="cd02440">
    <property type="entry name" value="AdoMet_MTases"/>
    <property type="match status" value="1"/>
</dbReference>
<sequence length="1668" mass="186009">MMIASEQVRLFDADEVTEGKYSSDDVQQMKAKIQGLLEGRARIVVTSTKKKVLQMVQKKEDRKRETLVKFAKNCPCMNRRERKFIIDDGKLLIYRDSHPNASMKEPLSLKDATCFYENVNTTQIPRFDVGYTERLRIDCKERQTPLFLYSRDPAKIRRWKRAFTLAKVLISENDRRALRVSIGRATCGALQKAWEGLIMYYGEIARTKVLVKNMAMRLMKVDLSRGWTKFKLVYRKREEEKRKRKEQQIWAARFMSEKLAKLGTQNVKSLPEVREGVITRIQQRFRRYREDMIFDRTYPLGSNEMSRVQQAKKGMSQDFAMATVSAEEAIRLSLTRALSDGSLAGGSALKAWETQKDIFKIIRPAYSEVNEPCKTVHVYVADNLSSLSFATPSDEADQFSALSKAEWCSTLSVLKAPMFTFGFLQADQDGRSRCRWLGDGDGGELDRMLQLLNEAYEDRLVDPDPVALLPDRSDEYGEVLPSGVAKMFAEAGARPGERFYDLGSGTGKVTSIMWGLGLRATGIEFNGARWRLACKALQNLRSSNSTLLRRSEELRNLDFIQGDFLELDFSDADLIWSSITNDPTLHSALLYKFAALREGVRILTAYPLKRRPSFNVVEGSTQAAFRLLKTFRAWDRRVMNVLDKVTKETVPTVLGAPTGLEVATALAKGEKLRWVRIKATLTSASLPALPKPPPAATPADGTTPAHQEPAKVYAVVHLLGWSYRSEEKPADRSVSFQYSFEASVPVASDKFHALDSSEVAVEVYQTDKEGPKLLFVGTEPLTSIFKAPGSETGAGDYLHKAILSHQVSAYKLHLTSPGVSGGKEDKSTKEERAMQASVSLSLQAEFSEPSAHAPHMSGAPNISPELVGGGVNTSLFSSHRLAWYDPELGPGKFRPDHVANFAEISINSMRFPSDDKLKASSDDTDVTYYIRAKTSGVSVQSPGLHRCQTGWSKVLGSQNCHASSPLPSPKCRATSDGEAFSSLASSCLAVPSDDRIFGFKRRKASLFSSASRLKAWSELHRGYALSPVEWCAAIMIFGSSAGVATAPRMPGPLLSSATPDEINLVISAGSENYQGAEDEEVRPFGPMPSFEKYDRPSTVSPVSVVLCVWAAGSGDKAMLVVEEPGAWPFLYPLNEEEFRRRFCIGSFDKSKGKSLGGKEWFSTDKLGAPLREPCLSSEYSQSGLADIVPKVPFKQSFIPSFCEDIMPHRYVLPLSEKEHLDRNLPGFFPRIVENLVKNGKQEFFASSARKPIVSHLTHVNRQVLVAVLASYADGTCDVEVSTEFMKKWMAQTHRKFAFPGRLCHHSSQVNIGDEQAPPRMVLKKVSLTHLSAVHYTGINVYDAEFKTIDDVLRAPPPMNDFNPRQVDIKQPNYKKQSEKFSIAAGPLPADASPAACLYEFSIRVRFTNEHDMHNFVSMLRRCVRVDHFQQASKMLEYQRKVAEAPKPVAEKHGPKVGGQLDVVLVEARRLKPLRSIARQALTSDPVSLYISFMKPTDDEPYKSDQLLNASYLPELNGTTSGETVKGTPEGSGISTFVNFRLLHNKEVVPYKGQKVQQSPVIDGTDSPCWSKKDELAQAGGWTFRTGTIDPERLPKLILDFEVMQASIGSAVRIGVIQLPVTEEMFLTNPNKLFKNLWLPLVSIKDGKPTPNVTGEIHIMTRWLPAWHL</sequence>
<evidence type="ECO:0000256" key="2">
    <source>
        <dbReference type="ARBA" id="ARBA00020987"/>
    </source>
</evidence>
<dbReference type="InterPro" id="IPR029063">
    <property type="entry name" value="SAM-dependent_MTases_sf"/>
</dbReference>
<evidence type="ECO:0000256" key="1">
    <source>
        <dbReference type="ARBA" id="ARBA00012190"/>
    </source>
</evidence>
<evidence type="ECO:0000313" key="8">
    <source>
        <dbReference type="EMBL" id="CAE8657756.1"/>
    </source>
</evidence>
<gene>
    <name evidence="8" type="ORF">PGLA2088_LOCUS13013</name>
</gene>
<dbReference type="EMBL" id="CAJNNW010015472">
    <property type="protein sequence ID" value="CAE8657756.1"/>
    <property type="molecule type" value="Genomic_DNA"/>
</dbReference>
<evidence type="ECO:0000259" key="7">
    <source>
        <dbReference type="Pfam" id="PF08123"/>
    </source>
</evidence>
<evidence type="ECO:0000256" key="4">
    <source>
        <dbReference type="ARBA" id="ARBA00029821"/>
    </source>
</evidence>
<dbReference type="Proteomes" id="UP000626109">
    <property type="component" value="Unassembled WGS sequence"/>
</dbReference>
<comment type="catalytic activity">
    <reaction evidence="5">
        <text>L-lysyl(79)-[histone H3] + 3 S-adenosyl-L-methionine = N(6),N(6),N(6)-trimethyl-L-lysyl(79)-[histone H3] + 3 S-adenosyl-L-homocysteine + 3 H(+)</text>
        <dbReference type="Rhea" id="RHEA:60328"/>
        <dbReference type="Rhea" id="RHEA-COMP:15549"/>
        <dbReference type="Rhea" id="RHEA-COMP:15552"/>
        <dbReference type="ChEBI" id="CHEBI:15378"/>
        <dbReference type="ChEBI" id="CHEBI:29969"/>
        <dbReference type="ChEBI" id="CHEBI:57856"/>
        <dbReference type="ChEBI" id="CHEBI:59789"/>
        <dbReference type="ChEBI" id="CHEBI:61961"/>
        <dbReference type="EC" id="2.1.1.360"/>
    </reaction>
</comment>